<dbReference type="Gene3D" id="1.10.10.10">
    <property type="entry name" value="Winged helix-like DNA-binding domain superfamily/Winged helix DNA-binding domain"/>
    <property type="match status" value="1"/>
</dbReference>
<dbReference type="AlphaFoldDB" id="A0A0U4CGC1"/>
<accession>A0A0U4CGC1</accession>
<dbReference type="PATRIC" id="fig|2041.4.peg.1485"/>
<evidence type="ECO:0000259" key="6">
    <source>
        <dbReference type="PROSITE" id="PS50949"/>
    </source>
</evidence>
<dbReference type="InterPro" id="IPR015421">
    <property type="entry name" value="PyrdxlP-dep_Trfase_major"/>
</dbReference>
<sequence>MIGTLPDGPAYRTLADSIRLLVVDGRLLDGTRLPSERALAQAMGLSRTTTTRAYDELRRRGVLHSRQGSGSVLRVPTTSATASSLIVDPDDPDTIAMTFSAPTGPSGLTRAFQAAAEQLPSLLTTTGYLPDGLPALRELVAAEYARAGIPTDPDQIIVTNGAQGAISLVGRTFGRPGAGLLVEGTSYPHGVESLTGFGYRTAPLPIGDDPWDLEAASTKAPHVDAAYLIPDFHNPTGAVMPEGTRLRLARTLRRHDVLTVVDESMRRLDLSGDGLPTSYAAHDPDAIVVDSLSKVLWGGLRIGWIRAPRRHVTALLQSRMRHDLGTAAFDQLVAAEVLRHHTHLFEETVARLRGQRAALVGALSERLPDWEVPVPPGGPNLWVGLPSRSSSLLVAAAAQEGLHLTPGPRFTLGAPSAGERRLRLPCTAPEHVGVEAVERLARAWSVVVSGRRCHTAGPAVDLIA</sequence>
<evidence type="ECO:0000256" key="4">
    <source>
        <dbReference type="ARBA" id="ARBA00023125"/>
    </source>
</evidence>
<dbReference type="Pfam" id="PF00155">
    <property type="entry name" value="Aminotran_1_2"/>
    <property type="match status" value="1"/>
</dbReference>
<dbReference type="InterPro" id="IPR000524">
    <property type="entry name" value="Tscrpt_reg_HTH_GntR"/>
</dbReference>
<dbReference type="SUPFAM" id="SSF46785">
    <property type="entry name" value="Winged helix' DNA-binding domain"/>
    <property type="match status" value="1"/>
</dbReference>
<evidence type="ECO:0000313" key="7">
    <source>
        <dbReference type="EMBL" id="ALX04469.1"/>
    </source>
</evidence>
<feature type="domain" description="HTH gntR-type" evidence="6">
    <location>
        <begin position="8"/>
        <end position="76"/>
    </location>
</feature>
<keyword evidence="8" id="KW-1185">Reference proteome</keyword>
<dbReference type="GO" id="GO:0030170">
    <property type="term" value="F:pyridoxal phosphate binding"/>
    <property type="evidence" value="ECO:0007669"/>
    <property type="project" value="InterPro"/>
</dbReference>
<keyword evidence="2" id="KW-0663">Pyridoxal phosphate</keyword>
<dbReference type="KEGG" id="aer:AERYTH_07075"/>
<evidence type="ECO:0000256" key="3">
    <source>
        <dbReference type="ARBA" id="ARBA00023015"/>
    </source>
</evidence>
<dbReference type="SUPFAM" id="SSF53383">
    <property type="entry name" value="PLP-dependent transferases"/>
    <property type="match status" value="1"/>
</dbReference>
<evidence type="ECO:0000256" key="2">
    <source>
        <dbReference type="ARBA" id="ARBA00022898"/>
    </source>
</evidence>
<comment type="similarity">
    <text evidence="1">In the C-terminal section; belongs to the class-I pyridoxal-phosphate-dependent aminotransferase family.</text>
</comment>
<dbReference type="GO" id="GO:0003700">
    <property type="term" value="F:DNA-binding transcription factor activity"/>
    <property type="evidence" value="ECO:0007669"/>
    <property type="project" value="InterPro"/>
</dbReference>
<dbReference type="InterPro" id="IPR036390">
    <property type="entry name" value="WH_DNA-bd_sf"/>
</dbReference>
<dbReference type="PRINTS" id="PR00035">
    <property type="entry name" value="HTHGNTR"/>
</dbReference>
<reference evidence="7 8" key="1">
    <citation type="journal article" date="1991" name="Int. J. Syst. Bacteriol.">
        <title>Description of the erythromycin-producing bacterium Arthrobacter sp. strain NRRL B-3381 as Aeromicrobium erythreum gen. nov., sp. nov.</title>
        <authorList>
            <person name="Miller E.S."/>
            <person name="Woese C.R."/>
            <person name="Brenner S."/>
        </authorList>
    </citation>
    <scope>NUCLEOTIDE SEQUENCE [LARGE SCALE GENOMIC DNA]</scope>
    <source>
        <strain evidence="7 8">AR18</strain>
    </source>
</reference>
<dbReference type="PANTHER" id="PTHR46577">
    <property type="entry name" value="HTH-TYPE TRANSCRIPTIONAL REGULATORY PROTEIN GABR"/>
    <property type="match status" value="1"/>
</dbReference>
<organism evidence="7 8">
    <name type="scientific">Aeromicrobium erythreum</name>
    <dbReference type="NCBI Taxonomy" id="2041"/>
    <lineage>
        <taxon>Bacteria</taxon>
        <taxon>Bacillati</taxon>
        <taxon>Actinomycetota</taxon>
        <taxon>Actinomycetes</taxon>
        <taxon>Propionibacteriales</taxon>
        <taxon>Nocardioidaceae</taxon>
        <taxon>Aeromicrobium</taxon>
    </lineage>
</organism>
<dbReference type="CDD" id="cd00609">
    <property type="entry name" value="AAT_like"/>
    <property type="match status" value="1"/>
</dbReference>
<dbReference type="PROSITE" id="PS50949">
    <property type="entry name" value="HTH_GNTR"/>
    <property type="match status" value="1"/>
</dbReference>
<keyword evidence="5" id="KW-0804">Transcription</keyword>
<evidence type="ECO:0000313" key="8">
    <source>
        <dbReference type="Proteomes" id="UP000067689"/>
    </source>
</evidence>
<dbReference type="PANTHER" id="PTHR46577:SF1">
    <property type="entry name" value="HTH-TYPE TRANSCRIPTIONAL REGULATORY PROTEIN GABR"/>
    <property type="match status" value="1"/>
</dbReference>
<proteinExistence type="inferred from homology"/>
<dbReference type="Proteomes" id="UP000067689">
    <property type="component" value="Chromosome"/>
</dbReference>
<dbReference type="InterPro" id="IPR036388">
    <property type="entry name" value="WH-like_DNA-bd_sf"/>
</dbReference>
<evidence type="ECO:0000256" key="1">
    <source>
        <dbReference type="ARBA" id="ARBA00005384"/>
    </source>
</evidence>
<dbReference type="SMART" id="SM00345">
    <property type="entry name" value="HTH_GNTR"/>
    <property type="match status" value="1"/>
</dbReference>
<dbReference type="EMBL" id="CP011502">
    <property type="protein sequence ID" value="ALX04469.1"/>
    <property type="molecule type" value="Genomic_DNA"/>
</dbReference>
<dbReference type="InterPro" id="IPR051446">
    <property type="entry name" value="HTH_trans_reg/aminotransferase"/>
</dbReference>
<keyword evidence="4" id="KW-0238">DNA-binding</keyword>
<dbReference type="InterPro" id="IPR004839">
    <property type="entry name" value="Aminotransferase_I/II_large"/>
</dbReference>
<name>A0A0U4CGC1_9ACTN</name>
<dbReference type="Pfam" id="PF00392">
    <property type="entry name" value="GntR"/>
    <property type="match status" value="1"/>
</dbReference>
<dbReference type="InterPro" id="IPR015424">
    <property type="entry name" value="PyrdxlP-dep_Trfase"/>
</dbReference>
<dbReference type="GO" id="GO:0003677">
    <property type="term" value="F:DNA binding"/>
    <property type="evidence" value="ECO:0007669"/>
    <property type="project" value="UniProtKB-KW"/>
</dbReference>
<evidence type="ECO:0000256" key="5">
    <source>
        <dbReference type="ARBA" id="ARBA00023163"/>
    </source>
</evidence>
<protein>
    <recommendedName>
        <fullName evidence="6">HTH gntR-type domain-containing protein</fullName>
    </recommendedName>
</protein>
<dbReference type="Gene3D" id="3.40.640.10">
    <property type="entry name" value="Type I PLP-dependent aspartate aminotransferase-like (Major domain)"/>
    <property type="match status" value="1"/>
</dbReference>
<dbReference type="CDD" id="cd07377">
    <property type="entry name" value="WHTH_GntR"/>
    <property type="match status" value="1"/>
</dbReference>
<gene>
    <name evidence="7" type="ORF">AERYTH_07075</name>
</gene>
<keyword evidence="3" id="KW-0805">Transcription regulation</keyword>